<dbReference type="InterPro" id="IPR010794">
    <property type="entry name" value="MalM"/>
</dbReference>
<sequence>MNKAVALAISAVLLSGCAQQTQSLDTSVAQAQIKQSSDIHWQPLNIPTKVTFTLDKNSQTSQQFNSAGAIAAFQIPANRGAIMVDLQSIIDQGVYAPNIAFVDNKGEVLQTFSFVDFSYKPAKFLDGDLFEGKFTFLPPITETTVNMVIYTTAKDLAQKTEVLHPAKAYAIAHGNVPPKIPNPEVNHAPYGKLNLSISTPYLTHQPQAQAFVVVADQAPTLDETKSYYLDGIKQAVKKNDIEKAMKLLDEAERLGIDKARSVFITAVKAQS</sequence>
<evidence type="ECO:0000313" key="4">
    <source>
        <dbReference type="Proteomes" id="UP000218676"/>
    </source>
</evidence>
<reference evidence="2" key="1">
    <citation type="journal article" date="2017" name="Genome Announc.">
        <title>Whole-Genome Sequence of Photobacterium damselae subsp. piscicida Strain 91-197, Isolated from Hybrid Striped Bass (Morone sp.) in the United States.</title>
        <authorList>
            <person name="Teru Y."/>
            <person name="Hikima J."/>
            <person name="Kono T."/>
            <person name="Sakai M."/>
            <person name="Takano T."/>
            <person name="Hawke J.P."/>
            <person name="Takeyama H."/>
            <person name="Aoki T."/>
        </authorList>
    </citation>
    <scope>NUCLEOTIDE SEQUENCE</scope>
    <source>
        <strain evidence="2">91-197</strain>
    </source>
</reference>
<organism evidence="3 5">
    <name type="scientific">Photobacterium damsela subsp. piscicida</name>
    <name type="common">Pasteurella piscicida</name>
    <dbReference type="NCBI Taxonomy" id="38294"/>
    <lineage>
        <taxon>Bacteria</taxon>
        <taxon>Pseudomonadati</taxon>
        <taxon>Pseudomonadota</taxon>
        <taxon>Gammaproteobacteria</taxon>
        <taxon>Vibrionales</taxon>
        <taxon>Vibrionaceae</taxon>
        <taxon>Photobacterium</taxon>
    </lineage>
</organism>
<feature type="chain" id="PRO_5041531068" evidence="1">
    <location>
        <begin position="21"/>
        <end position="271"/>
    </location>
</feature>
<dbReference type="PROSITE" id="PS51257">
    <property type="entry name" value="PROKAR_LIPOPROTEIN"/>
    <property type="match status" value="1"/>
</dbReference>
<gene>
    <name evidence="3" type="ORF">IC627_21040</name>
    <name evidence="2" type="ORF">PDPUS_2_00828</name>
</gene>
<name>A0A1V1VDR1_PHODP</name>
<dbReference type="EMBL" id="AP018046">
    <property type="protein sequence ID" value="BAX55414.1"/>
    <property type="molecule type" value="Genomic_DNA"/>
</dbReference>
<dbReference type="GO" id="GO:0042597">
    <property type="term" value="C:periplasmic space"/>
    <property type="evidence" value="ECO:0007669"/>
    <property type="project" value="InterPro"/>
</dbReference>
<dbReference type="RefSeq" id="WP_086958765.1">
    <property type="nucleotide sequence ID" value="NZ_AP018046.1"/>
</dbReference>
<dbReference type="Proteomes" id="UP000516656">
    <property type="component" value="Chromosome 2"/>
</dbReference>
<proteinExistence type="predicted"/>
<protein>
    <submittedName>
        <fullName evidence="2">Maltose regulon periplasmic protein</fullName>
    </submittedName>
    <submittedName>
        <fullName evidence="3">Transcriptional regulator</fullName>
    </submittedName>
</protein>
<accession>A0A1V1VDR1</accession>
<dbReference type="Proteomes" id="UP000218676">
    <property type="component" value="Chromosome 2"/>
</dbReference>
<reference evidence="4" key="2">
    <citation type="submission" date="2017-05" db="EMBL/GenBank/DDBJ databases">
        <title>Whole genome sequence of fish pathogenic bacteria, Photobacterium damselae subsp. piscicida, strain 91-197, isolated from hybrid striped bass (Morone sp.) in USA.</title>
        <authorList>
            <person name="Teru Y."/>
            <person name="Hikima J."/>
            <person name="Kono T."/>
            <person name="Sakai M."/>
            <person name="Takano T."/>
            <person name="Hawke J.P."/>
            <person name="Takeyama H."/>
            <person name="Aoki T."/>
        </authorList>
    </citation>
    <scope>NUCLEOTIDE SEQUENCE [LARGE SCALE GENOMIC DNA]</scope>
    <source>
        <strain evidence="4">91-197</strain>
    </source>
</reference>
<keyword evidence="1" id="KW-0732">Signal</keyword>
<dbReference type="GO" id="GO:0008643">
    <property type="term" value="P:carbohydrate transport"/>
    <property type="evidence" value="ECO:0007669"/>
    <property type="project" value="InterPro"/>
</dbReference>
<feature type="signal peptide" evidence="1">
    <location>
        <begin position="1"/>
        <end position="20"/>
    </location>
</feature>
<evidence type="ECO:0000313" key="5">
    <source>
        <dbReference type="Proteomes" id="UP000516656"/>
    </source>
</evidence>
<evidence type="ECO:0000313" key="3">
    <source>
        <dbReference type="EMBL" id="QOD58244.1"/>
    </source>
</evidence>
<dbReference type="EMBL" id="CP061855">
    <property type="protein sequence ID" value="QOD58244.1"/>
    <property type="molecule type" value="Genomic_DNA"/>
</dbReference>
<evidence type="ECO:0000313" key="2">
    <source>
        <dbReference type="EMBL" id="BAX55414.1"/>
    </source>
</evidence>
<reference evidence="3 5" key="3">
    <citation type="submission" date="2020-09" db="EMBL/GenBank/DDBJ databases">
        <title>Complete, closed and curated genome sequences of Photobacterium damselae subsp. piscicida isolates from Australia indicate localised evolution and additional plasmid-borne pathogenicity mechanisms.</title>
        <authorList>
            <person name="Baseggio L."/>
            <person name="Silayeva O."/>
            <person name="Buller N."/>
            <person name="Landos M."/>
            <person name="Engelstaedter J."/>
            <person name="Barnes A.C."/>
        </authorList>
    </citation>
    <scope>NUCLEOTIDE SEQUENCE [LARGE SCALE GENOMIC DNA]</scope>
    <source>
        <strain evidence="3 5">AS-16-0540-1</strain>
    </source>
</reference>
<dbReference type="Pfam" id="PF07148">
    <property type="entry name" value="MalM"/>
    <property type="match status" value="1"/>
</dbReference>
<dbReference type="AlphaFoldDB" id="A0A1V1VDR1"/>
<evidence type="ECO:0000256" key="1">
    <source>
        <dbReference type="SAM" id="SignalP"/>
    </source>
</evidence>